<evidence type="ECO:0000313" key="4">
    <source>
        <dbReference type="Proteomes" id="UP000500938"/>
    </source>
</evidence>
<dbReference type="SUPFAM" id="SSF51230">
    <property type="entry name" value="Single hybrid motif"/>
    <property type="match status" value="1"/>
</dbReference>
<dbReference type="PROSITE" id="PS00188">
    <property type="entry name" value="BIOTIN"/>
    <property type="match status" value="1"/>
</dbReference>
<dbReference type="PANTHER" id="PTHR45266:SF3">
    <property type="entry name" value="OXALOACETATE DECARBOXYLASE ALPHA CHAIN"/>
    <property type="match status" value="1"/>
</dbReference>
<dbReference type="PANTHER" id="PTHR45266">
    <property type="entry name" value="OXALOACETATE DECARBOXYLASE ALPHA CHAIN"/>
    <property type="match status" value="1"/>
</dbReference>
<dbReference type="Proteomes" id="UP000500938">
    <property type="component" value="Chromosome"/>
</dbReference>
<dbReference type="CDD" id="cd06850">
    <property type="entry name" value="biotinyl_domain"/>
    <property type="match status" value="1"/>
</dbReference>
<organism evidence="3 4">
    <name type="scientific">Gemmatimonas groenlandica</name>
    <dbReference type="NCBI Taxonomy" id="2732249"/>
    <lineage>
        <taxon>Bacteria</taxon>
        <taxon>Pseudomonadati</taxon>
        <taxon>Gemmatimonadota</taxon>
        <taxon>Gemmatimonadia</taxon>
        <taxon>Gemmatimonadales</taxon>
        <taxon>Gemmatimonadaceae</taxon>
        <taxon>Gemmatimonas</taxon>
    </lineage>
</organism>
<dbReference type="AlphaFoldDB" id="A0A6M4IMB5"/>
<dbReference type="InterPro" id="IPR000089">
    <property type="entry name" value="Biotin_lipoyl"/>
</dbReference>
<evidence type="ECO:0000256" key="1">
    <source>
        <dbReference type="ARBA" id="ARBA00023267"/>
    </source>
</evidence>
<feature type="domain" description="Lipoyl-binding" evidence="2">
    <location>
        <begin position="91"/>
        <end position="166"/>
    </location>
</feature>
<accession>A0A6M4IMB5</accession>
<dbReference type="FunFam" id="2.40.50.100:FF:000003">
    <property type="entry name" value="Acetyl-CoA carboxylase biotin carboxyl carrier protein"/>
    <property type="match status" value="1"/>
</dbReference>
<dbReference type="InterPro" id="IPR050709">
    <property type="entry name" value="Biotin_Carboxyl_Carrier/Decarb"/>
</dbReference>
<name>A0A6M4IMB5_9BACT</name>
<dbReference type="EMBL" id="CP053085">
    <property type="protein sequence ID" value="QJR34939.1"/>
    <property type="molecule type" value="Genomic_DNA"/>
</dbReference>
<dbReference type="KEGG" id="ggr:HKW67_05135"/>
<dbReference type="PROSITE" id="PS50968">
    <property type="entry name" value="BIOTINYL_LIPOYL"/>
    <property type="match status" value="1"/>
</dbReference>
<keyword evidence="1" id="KW-0092">Biotin</keyword>
<evidence type="ECO:0000313" key="3">
    <source>
        <dbReference type="EMBL" id="QJR34939.1"/>
    </source>
</evidence>
<dbReference type="InterPro" id="IPR001882">
    <property type="entry name" value="Biotin_BS"/>
</dbReference>
<proteinExistence type="predicted"/>
<evidence type="ECO:0000259" key="2">
    <source>
        <dbReference type="PROSITE" id="PS50968"/>
    </source>
</evidence>
<dbReference type="RefSeq" id="WP_171224366.1">
    <property type="nucleotide sequence ID" value="NZ_CP053085.1"/>
</dbReference>
<dbReference type="InterPro" id="IPR011053">
    <property type="entry name" value="Single_hybrid_motif"/>
</dbReference>
<keyword evidence="4" id="KW-1185">Reference proteome</keyword>
<gene>
    <name evidence="3" type="ORF">HKW67_05135</name>
</gene>
<dbReference type="Pfam" id="PF00364">
    <property type="entry name" value="Biotin_lipoyl"/>
    <property type="match status" value="1"/>
</dbReference>
<reference evidence="3 4" key="1">
    <citation type="submission" date="2020-05" db="EMBL/GenBank/DDBJ databases">
        <title>Complete genome sequence of Gemmatimonas greenlandica TET16.</title>
        <authorList>
            <person name="Zeng Y."/>
        </authorList>
    </citation>
    <scope>NUCLEOTIDE SEQUENCE [LARGE SCALE GENOMIC DNA]</scope>
    <source>
        <strain evidence="3 4">TET16</strain>
    </source>
</reference>
<dbReference type="Gene3D" id="2.40.50.100">
    <property type="match status" value="1"/>
</dbReference>
<protein>
    <submittedName>
        <fullName evidence="3">Biotin/lipoyl-binding protein</fullName>
    </submittedName>
</protein>
<sequence>MKYIVDVNGERVIVDLDGAYAEVDGERVAASLAAVEGTPVRLLRIGEQVHRLVARRGLSRGRWTLDLDGQRVEAEALDERMRAIRDLTAAAAEASGPAPLMAPMPGLVVRVSVAVGDTVSAGQGLVVVEAMKMENELRASVAGVVTAVLAVPGQAVDKGALLVELGPLPSE</sequence>